<dbReference type="Pfam" id="PF08327">
    <property type="entry name" value="AHSA1"/>
    <property type="match status" value="1"/>
</dbReference>
<keyword evidence="4" id="KW-1185">Reference proteome</keyword>
<sequence length="157" mass="17787">MLENVSTNPKFNFSLVLPVPIDMVYAAWTDPAQLAVWWGPHGFTNPVCQIEDRPGGKILIHMQDSFGTIHPMDGTFHEVEERKRLIFTSQALNQAGRPILQVLNTVIFEEVNEGTRLTVLADVERVSLSAKTYLDGMEDGWSESLDRLKNFLIRKMS</sequence>
<evidence type="ECO:0000313" key="4">
    <source>
        <dbReference type="Proteomes" id="UP001324634"/>
    </source>
</evidence>
<evidence type="ECO:0000313" key="3">
    <source>
        <dbReference type="EMBL" id="WPU66752.1"/>
    </source>
</evidence>
<feature type="domain" description="Activator of Hsp90 ATPase homologue 1/2-like C-terminal" evidence="2">
    <location>
        <begin position="19"/>
        <end position="151"/>
    </location>
</feature>
<dbReference type="CDD" id="cd07814">
    <property type="entry name" value="SRPBCC_CalC_Aha1-like"/>
    <property type="match status" value="1"/>
</dbReference>
<name>A0AAX4HTY5_9BACT</name>
<dbReference type="InterPro" id="IPR013538">
    <property type="entry name" value="ASHA1/2-like_C"/>
</dbReference>
<dbReference type="InterPro" id="IPR023393">
    <property type="entry name" value="START-like_dom_sf"/>
</dbReference>
<organism evidence="3 4">
    <name type="scientific">Peredibacter starrii</name>
    <dbReference type="NCBI Taxonomy" id="28202"/>
    <lineage>
        <taxon>Bacteria</taxon>
        <taxon>Pseudomonadati</taxon>
        <taxon>Bdellovibrionota</taxon>
        <taxon>Bacteriovoracia</taxon>
        <taxon>Bacteriovoracales</taxon>
        <taxon>Bacteriovoracaceae</taxon>
        <taxon>Peredibacter</taxon>
    </lineage>
</organism>
<dbReference type="RefSeq" id="WP_321399275.1">
    <property type="nucleotide sequence ID" value="NZ_CP139487.1"/>
</dbReference>
<evidence type="ECO:0000259" key="2">
    <source>
        <dbReference type="Pfam" id="PF08327"/>
    </source>
</evidence>
<proteinExistence type="inferred from homology"/>
<gene>
    <name evidence="3" type="ORF">SOO65_08330</name>
</gene>
<dbReference type="KEGG" id="psti:SOO65_08330"/>
<evidence type="ECO:0000256" key="1">
    <source>
        <dbReference type="ARBA" id="ARBA00006817"/>
    </source>
</evidence>
<comment type="similarity">
    <text evidence="1">Belongs to the AHA1 family.</text>
</comment>
<accession>A0AAX4HTY5</accession>
<dbReference type="SUPFAM" id="SSF55961">
    <property type="entry name" value="Bet v1-like"/>
    <property type="match status" value="1"/>
</dbReference>
<reference evidence="3 4" key="1">
    <citation type="submission" date="2023-11" db="EMBL/GenBank/DDBJ databases">
        <title>Peredibacter starrii A3.12.</title>
        <authorList>
            <person name="Mitchell R.J."/>
        </authorList>
    </citation>
    <scope>NUCLEOTIDE SEQUENCE [LARGE SCALE GENOMIC DNA]</scope>
    <source>
        <strain evidence="3 4">A3.12</strain>
    </source>
</reference>
<dbReference type="Gene3D" id="3.30.530.20">
    <property type="match status" value="1"/>
</dbReference>
<dbReference type="EMBL" id="CP139487">
    <property type="protein sequence ID" value="WPU66752.1"/>
    <property type="molecule type" value="Genomic_DNA"/>
</dbReference>
<protein>
    <submittedName>
        <fullName evidence="3">SRPBCC domain-containing protein</fullName>
    </submittedName>
</protein>
<dbReference type="AlphaFoldDB" id="A0AAX4HTY5"/>
<dbReference type="Proteomes" id="UP001324634">
    <property type="component" value="Chromosome"/>
</dbReference>